<feature type="transmembrane region" description="Helical" evidence="1">
    <location>
        <begin position="290"/>
        <end position="308"/>
    </location>
</feature>
<reference evidence="2 3" key="1">
    <citation type="journal article" date="2002" name="Nature">
        <title>Genome sequence and comparative analysis of the model rodent malaria parasite Plasmodium yoelii yoelii.</title>
        <authorList>
            <person name="Carlton J.M."/>
            <person name="Angiuoli S.V."/>
            <person name="Suh B.B."/>
            <person name="Kooij T.W."/>
            <person name="Pertea M."/>
            <person name="Silva J.C."/>
            <person name="Ermolaeva M.D."/>
            <person name="Allen J.E."/>
            <person name="Selengut J.D."/>
            <person name="Koo H.L."/>
            <person name="Peterson J.D."/>
            <person name="Pop M."/>
            <person name="Kosack D.S."/>
            <person name="Shumway M.F."/>
            <person name="Bidwell S.L."/>
            <person name="Shallom S.J."/>
            <person name="van Aken S.E."/>
            <person name="Riedmuller S.B."/>
            <person name="Feldblyum T.V."/>
            <person name="Cho J.K."/>
            <person name="Quackenbush J."/>
            <person name="Sedegah M."/>
            <person name="Shoaibi A."/>
            <person name="Cummings L.M."/>
            <person name="Florens L."/>
            <person name="Yates J.R."/>
            <person name="Raine J.D."/>
            <person name="Sinden R.E."/>
            <person name="Harris M.A."/>
            <person name="Cunningham D.A."/>
            <person name="Preiser P.R."/>
            <person name="Bergman L.W."/>
            <person name="Vaidya A.B."/>
            <person name="van Lin L.H."/>
            <person name="Janse C.J."/>
            <person name="Waters A.P."/>
            <person name="Smith H.O."/>
            <person name="White O.R."/>
            <person name="Salzberg S.L."/>
            <person name="Venter J.C."/>
            <person name="Fraser C.M."/>
            <person name="Hoffman S.L."/>
            <person name="Gardner M.J."/>
            <person name="Carucci D.J."/>
        </authorList>
    </citation>
    <scope>NUCLEOTIDE SEQUENCE [LARGE SCALE GENOMIC DNA]</scope>
    <source>
        <strain evidence="2 3">17XNL</strain>
    </source>
</reference>
<evidence type="ECO:0000256" key="1">
    <source>
        <dbReference type="SAM" id="Phobius"/>
    </source>
</evidence>
<keyword evidence="3" id="KW-1185">Reference proteome</keyword>
<evidence type="ECO:0000313" key="2">
    <source>
        <dbReference type="EMBL" id="EAA15490.1"/>
    </source>
</evidence>
<evidence type="ECO:0000313" key="3">
    <source>
        <dbReference type="Proteomes" id="UP000008553"/>
    </source>
</evidence>
<keyword evidence="1" id="KW-0812">Transmembrane</keyword>
<dbReference type="AlphaFoldDB" id="Q7RTE4"/>
<accession>Q7RTE4</accession>
<dbReference type="EMBL" id="AABL01000011">
    <property type="protein sequence ID" value="EAA15490.1"/>
    <property type="molecule type" value="Genomic_DNA"/>
</dbReference>
<sequence length="358" mass="42231">MHHYLIKSLLSIPLFKQMCERFKNVREWISDESKDKENYKINDDKFLNDYCDNKQCQNDFDLISAGCLYLLDQLYKNSGVLPSPSKSNPYIVDYILIWLSYMLNLTNSEEKDNITVFYNNYINSCSKYNTEISELNEHDHDNYKDLIDKRKEFLDKNSNIVSKFYEAFKLLCNLYNELDYEKNNCKNYLDDNSDFFKKYQELKQDTRITGNNSYNKLLSTLSTDYDDFKKECKDILSFLSKETEQKSRQTLLNSFGDDSEYNIGEYVDDSGQDVHNSDVASSSSSIVSKLIPVLLIFGAIAFFLGISYKVNNKELNNITFKYYFNYIYVSVNKKIIRFLTFYISIRYLDFGNDLQNNI</sequence>
<dbReference type="Proteomes" id="UP000008553">
    <property type="component" value="Unassembled WGS sequence"/>
</dbReference>
<comment type="caution">
    <text evidence="2">The sequence shown here is derived from an EMBL/GenBank/DDBJ whole genome shotgun (WGS) entry which is preliminary data.</text>
</comment>
<proteinExistence type="predicted"/>
<organism evidence="2 3">
    <name type="scientific">Plasmodium yoelii yoelii</name>
    <dbReference type="NCBI Taxonomy" id="73239"/>
    <lineage>
        <taxon>Eukaryota</taxon>
        <taxon>Sar</taxon>
        <taxon>Alveolata</taxon>
        <taxon>Apicomplexa</taxon>
        <taxon>Aconoidasida</taxon>
        <taxon>Haemosporida</taxon>
        <taxon>Plasmodiidae</taxon>
        <taxon>Plasmodium</taxon>
        <taxon>Plasmodium (Vinckeia)</taxon>
    </lineage>
</organism>
<gene>
    <name evidence="2" type="ORF">PY00050</name>
</gene>
<dbReference type="InParanoid" id="Q7RTE4"/>
<keyword evidence="1" id="KW-0472">Membrane</keyword>
<keyword evidence="1" id="KW-1133">Transmembrane helix</keyword>
<name>Q7RTE4_PLAYO</name>
<dbReference type="Pfam" id="PF06022">
    <property type="entry name" value="Cir_Bir_Yir"/>
    <property type="match status" value="1"/>
</dbReference>
<protein>
    <submittedName>
        <fullName evidence="2">Yir4 protein</fullName>
    </submittedName>
</protein>
<dbReference type="PaxDb" id="73239-Q7RTE4"/>
<dbReference type="NCBIfam" id="TIGR01590">
    <property type="entry name" value="yir-bir-cir_Pla"/>
    <property type="match status" value="1"/>
</dbReference>
<dbReference type="InterPro" id="IPR006477">
    <property type="entry name" value="Yir_bir_cir"/>
</dbReference>